<keyword evidence="5 6" id="KW-0472">Membrane</keyword>
<dbReference type="InterPro" id="IPR016174">
    <property type="entry name" value="Di-haem_cyt_TM"/>
</dbReference>
<feature type="domain" description="Cytochrome b561 bacterial/Ni-hydrogenase" evidence="7">
    <location>
        <begin position="13"/>
        <end position="171"/>
    </location>
</feature>
<evidence type="ECO:0000256" key="3">
    <source>
        <dbReference type="ARBA" id="ARBA00022692"/>
    </source>
</evidence>
<dbReference type="STRING" id="326475.AWB66_03909"/>
<comment type="caution">
    <text evidence="8">The sequence shown here is derived from an EMBL/GenBank/DDBJ whole genome shotgun (WGS) entry which is preliminary data.</text>
</comment>
<evidence type="ECO:0000313" key="9">
    <source>
        <dbReference type="Proteomes" id="UP000054717"/>
    </source>
</evidence>
<evidence type="ECO:0000256" key="1">
    <source>
        <dbReference type="ARBA" id="ARBA00004651"/>
    </source>
</evidence>
<dbReference type="GO" id="GO:0009055">
    <property type="term" value="F:electron transfer activity"/>
    <property type="evidence" value="ECO:0007669"/>
    <property type="project" value="InterPro"/>
</dbReference>
<sequence length="182" mass="20231">MPATTPAGRIKTWDLCVRLTHWTVAGIVIWNLFGPTDEAHRVLGYIAGGLVALRIVWGFVGTPPARFSAWWPTPSHLADYLRSLAAGKPIHHLSHNPLGGLMAIALWLLILALGVTGWLMRLDAFWGEDWPQDLHEYLSIALELCVYAHIVAALVMSVWTRENLIVAMLTGFKRDPHSKKAP</sequence>
<dbReference type="Pfam" id="PF01292">
    <property type="entry name" value="Ni_hydr_CYTB"/>
    <property type="match status" value="1"/>
</dbReference>
<dbReference type="GO" id="GO:0005886">
    <property type="term" value="C:plasma membrane"/>
    <property type="evidence" value="ECO:0007669"/>
    <property type="project" value="UniProtKB-SubCell"/>
</dbReference>
<keyword evidence="3 6" id="KW-0812">Transmembrane</keyword>
<dbReference type="AlphaFoldDB" id="A0A158J816"/>
<keyword evidence="9" id="KW-1185">Reference proteome</keyword>
<dbReference type="PANTHER" id="PTHR30485:SF2">
    <property type="entry name" value="BLL0597 PROTEIN"/>
    <property type="match status" value="1"/>
</dbReference>
<name>A0A158J816_9BURK</name>
<accession>A0A158J816</accession>
<protein>
    <submittedName>
        <fullName evidence="8">Cytochrome B561</fullName>
    </submittedName>
</protein>
<feature type="transmembrane region" description="Helical" evidence="6">
    <location>
        <begin position="98"/>
        <end position="120"/>
    </location>
</feature>
<evidence type="ECO:0000256" key="6">
    <source>
        <dbReference type="SAM" id="Phobius"/>
    </source>
</evidence>
<dbReference type="Gene3D" id="1.20.950.20">
    <property type="entry name" value="Transmembrane di-heme cytochromes, Chain C"/>
    <property type="match status" value="1"/>
</dbReference>
<proteinExistence type="predicted"/>
<comment type="subcellular location">
    <subcellularLocation>
        <location evidence="1">Cell membrane</location>
        <topology evidence="1">Multi-pass membrane protein</topology>
    </subcellularLocation>
</comment>
<keyword evidence="2" id="KW-1003">Cell membrane</keyword>
<evidence type="ECO:0000256" key="2">
    <source>
        <dbReference type="ARBA" id="ARBA00022475"/>
    </source>
</evidence>
<dbReference type="EMBL" id="FCNZ02000014">
    <property type="protein sequence ID" value="SAL64529.1"/>
    <property type="molecule type" value="Genomic_DNA"/>
</dbReference>
<reference evidence="8" key="1">
    <citation type="submission" date="2016-01" db="EMBL/GenBank/DDBJ databases">
        <authorList>
            <person name="Peeters Charlotte."/>
        </authorList>
    </citation>
    <scope>NUCLEOTIDE SEQUENCE</scope>
    <source>
        <strain evidence="8">LMG 22936</strain>
    </source>
</reference>
<dbReference type="PANTHER" id="PTHR30485">
    <property type="entry name" value="NI/FE-HYDROGENASE 1 B-TYPE CYTOCHROME SUBUNIT"/>
    <property type="match status" value="1"/>
</dbReference>
<evidence type="ECO:0000256" key="5">
    <source>
        <dbReference type="ARBA" id="ARBA00023136"/>
    </source>
</evidence>
<evidence type="ECO:0000256" key="4">
    <source>
        <dbReference type="ARBA" id="ARBA00022989"/>
    </source>
</evidence>
<dbReference type="InterPro" id="IPR051542">
    <property type="entry name" value="Hydrogenase_cytochrome"/>
</dbReference>
<dbReference type="SUPFAM" id="SSF81342">
    <property type="entry name" value="Transmembrane di-heme cytochromes"/>
    <property type="match status" value="1"/>
</dbReference>
<dbReference type="GO" id="GO:0022904">
    <property type="term" value="P:respiratory electron transport chain"/>
    <property type="evidence" value="ECO:0007669"/>
    <property type="project" value="InterPro"/>
</dbReference>
<dbReference type="InterPro" id="IPR011577">
    <property type="entry name" value="Cyt_b561_bac/Ni-Hgenase"/>
</dbReference>
<dbReference type="RefSeq" id="WP_087631809.1">
    <property type="nucleotide sequence ID" value="NZ_FCNZ02000014.1"/>
</dbReference>
<keyword evidence="4 6" id="KW-1133">Transmembrane helix</keyword>
<gene>
    <name evidence="8" type="ORF">AWB66_03909</name>
</gene>
<dbReference type="Proteomes" id="UP000054717">
    <property type="component" value="Unassembled WGS sequence"/>
</dbReference>
<organism evidence="8 9">
    <name type="scientific">Caballeronia telluris</name>
    <dbReference type="NCBI Taxonomy" id="326475"/>
    <lineage>
        <taxon>Bacteria</taxon>
        <taxon>Pseudomonadati</taxon>
        <taxon>Pseudomonadota</taxon>
        <taxon>Betaproteobacteria</taxon>
        <taxon>Burkholderiales</taxon>
        <taxon>Burkholderiaceae</taxon>
        <taxon>Caballeronia</taxon>
    </lineage>
</organism>
<dbReference type="GO" id="GO:0020037">
    <property type="term" value="F:heme binding"/>
    <property type="evidence" value="ECO:0007669"/>
    <property type="project" value="TreeGrafter"/>
</dbReference>
<evidence type="ECO:0000259" key="7">
    <source>
        <dbReference type="Pfam" id="PF01292"/>
    </source>
</evidence>
<feature type="transmembrane region" description="Helical" evidence="6">
    <location>
        <begin position="140"/>
        <end position="159"/>
    </location>
</feature>
<evidence type="ECO:0000313" key="8">
    <source>
        <dbReference type="EMBL" id="SAL64529.1"/>
    </source>
</evidence>